<accession>A0A4U1CA55</accession>
<dbReference type="PANTHER" id="PTHR10545:SF29">
    <property type="entry name" value="GH14572P-RELATED"/>
    <property type="match status" value="1"/>
</dbReference>
<dbReference type="Gene3D" id="3.40.630.30">
    <property type="match status" value="1"/>
</dbReference>
<feature type="domain" description="N-acetyltransferase" evidence="4">
    <location>
        <begin position="3"/>
        <end position="154"/>
    </location>
</feature>
<name>A0A4U1CA55_9SPHI</name>
<dbReference type="GO" id="GO:0008080">
    <property type="term" value="F:N-acetyltransferase activity"/>
    <property type="evidence" value="ECO:0007669"/>
    <property type="project" value="UniProtKB-ARBA"/>
</dbReference>
<keyword evidence="3" id="KW-0012">Acyltransferase</keyword>
<comment type="caution">
    <text evidence="5">The sequence shown here is derived from an EMBL/GenBank/DDBJ whole genome shotgun (WGS) entry which is preliminary data.</text>
</comment>
<dbReference type="InterPro" id="IPR051016">
    <property type="entry name" value="Diverse_Substrate_AcTransf"/>
</dbReference>
<dbReference type="EMBL" id="SWBO01000002">
    <property type="protein sequence ID" value="TKC02675.1"/>
    <property type="molecule type" value="Genomic_DNA"/>
</dbReference>
<comment type="similarity">
    <text evidence="1">Belongs to the acetyltransferase family.</text>
</comment>
<gene>
    <name evidence="5" type="ORF">FA045_05200</name>
</gene>
<dbReference type="OrthoDB" id="9805924at2"/>
<evidence type="ECO:0000256" key="1">
    <source>
        <dbReference type="ARBA" id="ARBA00008694"/>
    </source>
</evidence>
<dbReference type="CDD" id="cd04301">
    <property type="entry name" value="NAT_SF"/>
    <property type="match status" value="1"/>
</dbReference>
<dbReference type="InterPro" id="IPR016181">
    <property type="entry name" value="Acyl_CoA_acyltransferase"/>
</dbReference>
<evidence type="ECO:0000313" key="5">
    <source>
        <dbReference type="EMBL" id="TKC02675.1"/>
    </source>
</evidence>
<sequence length="156" mass="17771">MNINIRVAIKDDCSRLLELINELAVYEKAPEEVTVTLAEFVDAGFGKNPVWKAFVAEENNEILGFALFYTRYSTWKGRRLYLEDFIVTEAARGKGIGKILFEKVINEANTGDYNGMCWQVLDWNAPAINFYNKYSAAIESGWLNASFSKEKTHQLV</sequence>
<dbReference type="Proteomes" id="UP000310477">
    <property type="component" value="Unassembled WGS sequence"/>
</dbReference>
<evidence type="ECO:0000259" key="4">
    <source>
        <dbReference type="PROSITE" id="PS51186"/>
    </source>
</evidence>
<evidence type="ECO:0000313" key="6">
    <source>
        <dbReference type="Proteomes" id="UP000310477"/>
    </source>
</evidence>
<dbReference type="AlphaFoldDB" id="A0A4U1CA55"/>
<proteinExistence type="inferred from homology"/>
<keyword evidence="2 5" id="KW-0808">Transferase</keyword>
<dbReference type="SUPFAM" id="SSF55729">
    <property type="entry name" value="Acyl-CoA N-acyltransferases (Nat)"/>
    <property type="match status" value="1"/>
</dbReference>
<organism evidence="5 6">
    <name type="scientific">Pedobacter cryotolerans</name>
    <dbReference type="NCBI Taxonomy" id="2571270"/>
    <lineage>
        <taxon>Bacteria</taxon>
        <taxon>Pseudomonadati</taxon>
        <taxon>Bacteroidota</taxon>
        <taxon>Sphingobacteriia</taxon>
        <taxon>Sphingobacteriales</taxon>
        <taxon>Sphingobacteriaceae</taxon>
        <taxon>Pedobacter</taxon>
    </lineage>
</organism>
<protein>
    <submittedName>
        <fullName evidence="5">GNAT family N-acetyltransferase</fullName>
    </submittedName>
</protein>
<dbReference type="FunFam" id="3.40.630.30:FF:000064">
    <property type="entry name" value="GNAT family acetyltransferase"/>
    <property type="match status" value="1"/>
</dbReference>
<evidence type="ECO:0000256" key="2">
    <source>
        <dbReference type="ARBA" id="ARBA00022679"/>
    </source>
</evidence>
<dbReference type="Pfam" id="PF00583">
    <property type="entry name" value="Acetyltransf_1"/>
    <property type="match status" value="1"/>
</dbReference>
<dbReference type="PANTHER" id="PTHR10545">
    <property type="entry name" value="DIAMINE N-ACETYLTRANSFERASE"/>
    <property type="match status" value="1"/>
</dbReference>
<keyword evidence="6" id="KW-1185">Reference proteome</keyword>
<dbReference type="PROSITE" id="PS51186">
    <property type="entry name" value="GNAT"/>
    <property type="match status" value="1"/>
</dbReference>
<evidence type="ECO:0000256" key="3">
    <source>
        <dbReference type="ARBA" id="ARBA00023315"/>
    </source>
</evidence>
<reference evidence="5 6" key="1">
    <citation type="submission" date="2019-04" db="EMBL/GenBank/DDBJ databases">
        <title>Pedobacter sp. AR-2-6 sp. nov., isolated from Arctic soil.</title>
        <authorList>
            <person name="Dahal R.H."/>
            <person name="Kim D.-U."/>
        </authorList>
    </citation>
    <scope>NUCLEOTIDE SEQUENCE [LARGE SCALE GENOMIC DNA]</scope>
    <source>
        <strain evidence="5 6">AR-2-6</strain>
    </source>
</reference>
<dbReference type="InterPro" id="IPR000182">
    <property type="entry name" value="GNAT_dom"/>
</dbReference>
<dbReference type="RefSeq" id="WP_136875173.1">
    <property type="nucleotide sequence ID" value="NZ_SWBO01000002.1"/>
</dbReference>